<dbReference type="AlphaFoldDB" id="X1T0C0"/>
<protein>
    <submittedName>
        <fullName evidence="1">Uncharacterized protein</fullName>
    </submittedName>
</protein>
<evidence type="ECO:0000313" key="1">
    <source>
        <dbReference type="EMBL" id="GAI98633.1"/>
    </source>
</evidence>
<comment type="caution">
    <text evidence="1">The sequence shown here is derived from an EMBL/GenBank/DDBJ whole genome shotgun (WGS) entry which is preliminary data.</text>
</comment>
<name>X1T0C0_9ZZZZ</name>
<proteinExistence type="predicted"/>
<gene>
    <name evidence="1" type="ORF">S12H4_31523</name>
</gene>
<accession>X1T0C0</accession>
<reference evidence="1" key="1">
    <citation type="journal article" date="2014" name="Front. Microbiol.">
        <title>High frequency of phylogenetically diverse reductive dehalogenase-homologous genes in deep subseafloor sedimentary metagenomes.</title>
        <authorList>
            <person name="Kawai M."/>
            <person name="Futagami T."/>
            <person name="Toyoda A."/>
            <person name="Takaki Y."/>
            <person name="Nishi S."/>
            <person name="Hori S."/>
            <person name="Arai W."/>
            <person name="Tsubouchi T."/>
            <person name="Morono Y."/>
            <person name="Uchiyama I."/>
            <person name="Ito T."/>
            <person name="Fujiyama A."/>
            <person name="Inagaki F."/>
            <person name="Takami H."/>
        </authorList>
    </citation>
    <scope>NUCLEOTIDE SEQUENCE</scope>
    <source>
        <strain evidence="1">Expedition CK06-06</strain>
    </source>
</reference>
<dbReference type="EMBL" id="BARW01018409">
    <property type="protein sequence ID" value="GAI98633.1"/>
    <property type="molecule type" value="Genomic_DNA"/>
</dbReference>
<feature type="non-terminal residue" evidence="1">
    <location>
        <position position="1"/>
    </location>
</feature>
<organism evidence="1">
    <name type="scientific">marine sediment metagenome</name>
    <dbReference type="NCBI Taxonomy" id="412755"/>
    <lineage>
        <taxon>unclassified sequences</taxon>
        <taxon>metagenomes</taxon>
        <taxon>ecological metagenomes</taxon>
    </lineage>
</organism>
<sequence length="162" mass="18707">FVIGVDHIIQHGAYLDDQKKVAIEAFLRHLNKAVRKYNISLIAEEFSEVALSKSNTDYCTCREAANKLNIEHRFCDPTPKERKALSIETNDEREMEWLRRVGDVKTRHILFICGSSHLESFLSLLRKHSIESVVLSDKWGFDYLGKGQVQYFEVPCDIPHEA</sequence>